<protein>
    <submittedName>
        <fullName evidence="2">Uncharacterized protein</fullName>
    </submittedName>
</protein>
<evidence type="ECO:0000313" key="3">
    <source>
        <dbReference type="Proteomes" id="UP000054721"/>
    </source>
</evidence>
<proteinExistence type="predicted"/>
<sequence>MLKYNFARRSFVGQNESGLYDARVSGPGWCLVRTANEQLARSGWDGDQRRRSTASSTSNYVVMVRIL</sequence>
<accession>A0A0V1KKX6</accession>
<keyword evidence="3" id="KW-1185">Reference proteome</keyword>
<gene>
    <name evidence="1" type="ORF">T02_12541</name>
    <name evidence="2" type="ORF">T02_3308</name>
</gene>
<dbReference type="AlphaFoldDB" id="A0A0V1KKX6"/>
<comment type="caution">
    <text evidence="2">The sequence shown here is derived from an EMBL/GenBank/DDBJ whole genome shotgun (WGS) entry which is preliminary data.</text>
</comment>
<dbReference type="EMBL" id="JYDW01000588">
    <property type="protein sequence ID" value="KRZ47734.1"/>
    <property type="molecule type" value="Genomic_DNA"/>
</dbReference>
<reference evidence="2 3" key="1">
    <citation type="submission" date="2015-05" db="EMBL/GenBank/DDBJ databases">
        <title>Evolution of Trichinella species and genotypes.</title>
        <authorList>
            <person name="Korhonen P.K."/>
            <person name="Edoardo P."/>
            <person name="Giuseppe L.R."/>
            <person name="Gasser R.B."/>
        </authorList>
    </citation>
    <scope>NUCLEOTIDE SEQUENCE [LARGE SCALE GENOMIC DNA]</scope>
    <source>
        <strain evidence="2">ISS10</strain>
    </source>
</reference>
<evidence type="ECO:0000313" key="1">
    <source>
        <dbReference type="EMBL" id="KRZ47734.1"/>
    </source>
</evidence>
<organism evidence="2 3">
    <name type="scientific">Trichinella nativa</name>
    <dbReference type="NCBI Taxonomy" id="6335"/>
    <lineage>
        <taxon>Eukaryota</taxon>
        <taxon>Metazoa</taxon>
        <taxon>Ecdysozoa</taxon>
        <taxon>Nematoda</taxon>
        <taxon>Enoplea</taxon>
        <taxon>Dorylaimia</taxon>
        <taxon>Trichinellida</taxon>
        <taxon>Trichinellidae</taxon>
        <taxon>Trichinella</taxon>
    </lineage>
</organism>
<name>A0A0V1KKX6_9BILA</name>
<dbReference type="EMBL" id="JYDW01000510">
    <property type="protein sequence ID" value="KRZ47949.1"/>
    <property type="molecule type" value="Genomic_DNA"/>
</dbReference>
<dbReference type="Proteomes" id="UP000054721">
    <property type="component" value="Unassembled WGS sequence"/>
</dbReference>
<evidence type="ECO:0000313" key="2">
    <source>
        <dbReference type="EMBL" id="KRZ47949.1"/>
    </source>
</evidence>